<evidence type="ECO:0000313" key="1">
    <source>
        <dbReference type="EMBL" id="GGL31740.1"/>
    </source>
</evidence>
<dbReference type="EMBL" id="BMMH01000013">
    <property type="protein sequence ID" value="GGL31740.1"/>
    <property type="molecule type" value="Genomic_DNA"/>
</dbReference>
<dbReference type="AlphaFoldDB" id="A0A917RUJ8"/>
<comment type="caution">
    <text evidence="1">The sequence shown here is derived from an EMBL/GenBank/DDBJ whole genome shotgun (WGS) entry which is preliminary data.</text>
</comment>
<reference evidence="1" key="2">
    <citation type="submission" date="2020-09" db="EMBL/GenBank/DDBJ databases">
        <authorList>
            <person name="Sun Q."/>
            <person name="Zhou Y."/>
        </authorList>
    </citation>
    <scope>NUCLEOTIDE SEQUENCE</scope>
    <source>
        <strain evidence="1">CGMCC 4.3508</strain>
    </source>
</reference>
<sequence>MGNEAPDRPTVTMADYLDDDRTTRTVSAFVVEARRRGIDPSPLLDADFFLRGAD</sequence>
<evidence type="ECO:0000313" key="2">
    <source>
        <dbReference type="Proteomes" id="UP000638263"/>
    </source>
</evidence>
<name>A0A917RUJ8_9NOCA</name>
<gene>
    <name evidence="1" type="ORF">GCM10011588_53030</name>
</gene>
<proteinExistence type="predicted"/>
<dbReference type="Proteomes" id="UP000638263">
    <property type="component" value="Unassembled WGS sequence"/>
</dbReference>
<keyword evidence="2" id="KW-1185">Reference proteome</keyword>
<accession>A0A917RUJ8</accession>
<dbReference type="RefSeq" id="WP_156426347.1">
    <property type="nucleotide sequence ID" value="NZ_BMMH01000013.1"/>
</dbReference>
<organism evidence="1 2">
    <name type="scientific">Nocardia jinanensis</name>
    <dbReference type="NCBI Taxonomy" id="382504"/>
    <lineage>
        <taxon>Bacteria</taxon>
        <taxon>Bacillati</taxon>
        <taxon>Actinomycetota</taxon>
        <taxon>Actinomycetes</taxon>
        <taxon>Mycobacteriales</taxon>
        <taxon>Nocardiaceae</taxon>
        <taxon>Nocardia</taxon>
    </lineage>
</organism>
<protein>
    <submittedName>
        <fullName evidence="1">Uncharacterized protein</fullName>
    </submittedName>
</protein>
<reference evidence="1" key="1">
    <citation type="journal article" date="2014" name="Int. J. Syst. Evol. Microbiol.">
        <title>Complete genome sequence of Corynebacterium casei LMG S-19264T (=DSM 44701T), isolated from a smear-ripened cheese.</title>
        <authorList>
            <consortium name="US DOE Joint Genome Institute (JGI-PGF)"/>
            <person name="Walter F."/>
            <person name="Albersmeier A."/>
            <person name="Kalinowski J."/>
            <person name="Ruckert C."/>
        </authorList>
    </citation>
    <scope>NUCLEOTIDE SEQUENCE</scope>
    <source>
        <strain evidence="1">CGMCC 4.3508</strain>
    </source>
</reference>